<dbReference type="OrthoDB" id="1624444at2"/>
<protein>
    <submittedName>
        <fullName evidence="1">Uncharacterized protein</fullName>
    </submittedName>
</protein>
<dbReference type="RefSeq" id="WP_092475291.1">
    <property type="nucleotide sequence ID" value="NZ_FOHN01000002.1"/>
</dbReference>
<dbReference type="STRING" id="29364.SAMN04487772_10218"/>
<accession>A0A1H9YHB5</accession>
<gene>
    <name evidence="1" type="ORF">SAMN04487772_10218</name>
</gene>
<evidence type="ECO:0000313" key="2">
    <source>
        <dbReference type="Proteomes" id="UP000199800"/>
    </source>
</evidence>
<reference evidence="1 2" key="1">
    <citation type="submission" date="2016-10" db="EMBL/GenBank/DDBJ databases">
        <authorList>
            <person name="de Groot N.N."/>
        </authorList>
    </citation>
    <scope>NUCLEOTIDE SEQUENCE [LARGE SCALE GENOMIC DNA]</scope>
    <source>
        <strain evidence="1 2">DSM 1801</strain>
    </source>
</reference>
<organism evidence="1 2">
    <name type="scientific">[Clostridium] polysaccharolyticum</name>
    <dbReference type="NCBI Taxonomy" id="29364"/>
    <lineage>
        <taxon>Bacteria</taxon>
        <taxon>Bacillati</taxon>
        <taxon>Bacillota</taxon>
        <taxon>Clostridia</taxon>
        <taxon>Lachnospirales</taxon>
        <taxon>Lachnospiraceae</taxon>
    </lineage>
</organism>
<proteinExistence type="predicted"/>
<dbReference type="EMBL" id="FOHN01000002">
    <property type="protein sequence ID" value="SES68365.1"/>
    <property type="molecule type" value="Genomic_DNA"/>
</dbReference>
<keyword evidence="2" id="KW-1185">Reference proteome</keyword>
<dbReference type="Proteomes" id="UP000199800">
    <property type="component" value="Unassembled WGS sequence"/>
</dbReference>
<dbReference type="AlphaFoldDB" id="A0A1H9YHB5"/>
<sequence>MAQFGNMIMTDKGVELNAKVGNGVTLNLTKISTSSTEYQTSTLHSLESINVQQISNISSKTIVNTTDVKLSVVFNNAGLISGYYIKTLGLYANDPDVGEILYAVCQETSGNCHLPAASNTSSALNIDMVLTTSSSENVTVEVDPAGVVTLSQLNDAVNKKMEWRGEYDNANNYKNNDIVVYNDAYYKVNEQFTGNMDFSKVTFLAIKEKYDHFRIDLDFNASLNPCKGNGITYHGGCENFTQEDWVEWLGYKPCVLVVTSTNTQGLIETYLDQDDYSKNKNGETVDITSVPSSGHRSVMIKFHRIGILSNFNPYERKGSIRITNDMNASGYSYGAFNNGCRKNESFFVGAYPAHCENSKMYSLSGKVQTTDKSLSEYRACANAVGMNYGILDHIKLSLFHHLYIIQNGKIDGRMLSAPSEDARTTGTLNASGLNLNYVGTTARKTLGMEGNGVAETIDGIYLDNNGYLRICKDGYYNDTYNNYTYNGTPYLLSNGYMGSMVSLSEDVGILAYTSSGTSDNYFRCHVAKRNTGKIEQAMASNIFDTEFALNTTTAGTLTARLCFMN</sequence>
<name>A0A1H9YHB5_9FIRM</name>
<evidence type="ECO:0000313" key="1">
    <source>
        <dbReference type="EMBL" id="SES68365.1"/>
    </source>
</evidence>